<dbReference type="InterPro" id="IPR001229">
    <property type="entry name" value="Jacalin-like_lectin_dom"/>
</dbReference>
<dbReference type="EMBL" id="JACEFO010002486">
    <property type="protein sequence ID" value="KAF8657920.1"/>
    <property type="molecule type" value="Genomic_DNA"/>
</dbReference>
<dbReference type="PANTHER" id="PTHR46506">
    <property type="entry name" value="OS05G0143600 PROTEIN"/>
    <property type="match status" value="1"/>
</dbReference>
<keyword evidence="2" id="KW-0472">Membrane</keyword>
<evidence type="ECO:0000313" key="4">
    <source>
        <dbReference type="EMBL" id="KAF8657920.1"/>
    </source>
</evidence>
<protein>
    <recommendedName>
        <fullName evidence="3">Jacalin-type lectin domain-containing protein</fullName>
    </recommendedName>
</protein>
<evidence type="ECO:0000313" key="5">
    <source>
        <dbReference type="Proteomes" id="UP000636709"/>
    </source>
</evidence>
<dbReference type="AlphaFoldDB" id="A0A835A7R1"/>
<keyword evidence="2" id="KW-1133">Transmembrane helix</keyword>
<dbReference type="Proteomes" id="UP000636709">
    <property type="component" value="Unassembled WGS sequence"/>
</dbReference>
<dbReference type="SUPFAM" id="SSF51101">
    <property type="entry name" value="Mannose-binding lectins"/>
    <property type="match status" value="1"/>
</dbReference>
<evidence type="ECO:0000259" key="3">
    <source>
        <dbReference type="PROSITE" id="PS51752"/>
    </source>
</evidence>
<keyword evidence="1" id="KW-0430">Lectin</keyword>
<dbReference type="GO" id="GO:0030246">
    <property type="term" value="F:carbohydrate binding"/>
    <property type="evidence" value="ECO:0007669"/>
    <property type="project" value="UniProtKB-KW"/>
</dbReference>
<dbReference type="Pfam" id="PF01419">
    <property type="entry name" value="Jacalin"/>
    <property type="match status" value="1"/>
</dbReference>
<sequence>MGKRRAMEIGIYRFGQPEVRSPNAARVMTSQNGTDVVCPTPTRTRIAFLCPELRFCHPARSQFFCREDLAEMANLSGAAVLLLVVVLLCMYTCVLLVGIQLGRAIERRPPDTDSVSLTFSIGEVLGYAAEASLRPAGSSSCGEQCYYQQGSGCSRNHTSTALAMWTAAQRRQQMPLLQKQLQLMQQQLWQQQPLMQAQRRTNPPENQRPPDVFDEVQASVHIPFGSSSSAREHVGPWGGYGGQPFYMNGRNASTCSLRGIILYHSSSAIHSLACDYSRRRRRSLPDGGSMGPSSPLRFHEIASWKWESRRERQAGARSSRRQGAAAAPAAGWVISHALTFRTSHGRKYGPYGNKIGAGAPFSVPAAEGACIFGFWGRSGWLVDAIGVYVRPCSNPAYKYTSKPQERKYQ</sequence>
<evidence type="ECO:0000256" key="2">
    <source>
        <dbReference type="SAM" id="Phobius"/>
    </source>
</evidence>
<organism evidence="4 5">
    <name type="scientific">Digitaria exilis</name>
    <dbReference type="NCBI Taxonomy" id="1010633"/>
    <lineage>
        <taxon>Eukaryota</taxon>
        <taxon>Viridiplantae</taxon>
        <taxon>Streptophyta</taxon>
        <taxon>Embryophyta</taxon>
        <taxon>Tracheophyta</taxon>
        <taxon>Spermatophyta</taxon>
        <taxon>Magnoliopsida</taxon>
        <taxon>Liliopsida</taxon>
        <taxon>Poales</taxon>
        <taxon>Poaceae</taxon>
        <taxon>PACMAD clade</taxon>
        <taxon>Panicoideae</taxon>
        <taxon>Panicodae</taxon>
        <taxon>Paniceae</taxon>
        <taxon>Anthephorinae</taxon>
        <taxon>Digitaria</taxon>
    </lineage>
</organism>
<feature type="transmembrane region" description="Helical" evidence="2">
    <location>
        <begin position="78"/>
        <end position="99"/>
    </location>
</feature>
<gene>
    <name evidence="4" type="ORF">HU200_059730</name>
</gene>
<keyword evidence="5" id="KW-1185">Reference proteome</keyword>
<name>A0A835A7R1_9POAL</name>
<evidence type="ECO:0000256" key="1">
    <source>
        <dbReference type="ARBA" id="ARBA00022734"/>
    </source>
</evidence>
<dbReference type="Gene3D" id="2.100.10.30">
    <property type="entry name" value="Jacalin-like lectin domain"/>
    <property type="match status" value="1"/>
</dbReference>
<dbReference type="PROSITE" id="PS51752">
    <property type="entry name" value="JACALIN_LECTIN"/>
    <property type="match status" value="1"/>
</dbReference>
<proteinExistence type="predicted"/>
<dbReference type="OrthoDB" id="630385at2759"/>
<keyword evidence="2" id="KW-0812">Transmembrane</keyword>
<comment type="caution">
    <text evidence="4">The sequence shown here is derived from an EMBL/GenBank/DDBJ whole genome shotgun (WGS) entry which is preliminary data.</text>
</comment>
<reference evidence="4" key="1">
    <citation type="submission" date="2020-07" db="EMBL/GenBank/DDBJ databases">
        <title>Genome sequence and genetic diversity analysis of an under-domesticated orphan crop, white fonio (Digitaria exilis).</title>
        <authorList>
            <person name="Bennetzen J.L."/>
            <person name="Chen S."/>
            <person name="Ma X."/>
            <person name="Wang X."/>
            <person name="Yssel A.E.J."/>
            <person name="Chaluvadi S.R."/>
            <person name="Johnson M."/>
            <person name="Gangashetty P."/>
            <person name="Hamidou F."/>
            <person name="Sanogo M.D."/>
            <person name="Zwaenepoel A."/>
            <person name="Wallace J."/>
            <person name="Van De Peer Y."/>
            <person name="Van Deynze A."/>
        </authorList>
    </citation>
    <scope>NUCLEOTIDE SEQUENCE</scope>
    <source>
        <tissue evidence="4">Leaves</tissue>
    </source>
</reference>
<feature type="domain" description="Jacalin-type lectin" evidence="3">
    <location>
        <begin position="231"/>
        <end position="391"/>
    </location>
</feature>
<dbReference type="InterPro" id="IPR036404">
    <property type="entry name" value="Jacalin-like_lectin_dom_sf"/>
</dbReference>
<accession>A0A835A7R1</accession>